<protein>
    <recommendedName>
        <fullName evidence="3">Glutaminase</fullName>
    </recommendedName>
</protein>
<evidence type="ECO:0000313" key="1">
    <source>
        <dbReference type="EMBL" id="MFD1201543.1"/>
    </source>
</evidence>
<proteinExistence type="predicted"/>
<dbReference type="RefSeq" id="WP_343958028.1">
    <property type="nucleotide sequence ID" value="NZ_BAAAKZ010000002.1"/>
</dbReference>
<sequence length="179" mass="18683">MSELVDSVVAAVREAGAALRGGGVPTEVLAAYVAPRRKLLIPRAATMRPLGEVWRVGTLLIGADPEASPALLIAGKTTRAAVRPHPGNQSVSREQRRDLAAAALHGGYTEGTTVNFDAQLVALDEPALLALPAELPLGVVAGELRVRWRAGAPLEGAQTLASYLAERVELLVHPPQGAN</sequence>
<keyword evidence="2" id="KW-1185">Reference proteome</keyword>
<evidence type="ECO:0008006" key="3">
    <source>
        <dbReference type="Google" id="ProtNLM"/>
    </source>
</evidence>
<comment type="caution">
    <text evidence="1">The sequence shown here is derived from an EMBL/GenBank/DDBJ whole genome shotgun (WGS) entry which is preliminary data.</text>
</comment>
<accession>A0ABW3TQ08</accession>
<dbReference type="EMBL" id="JBHTLY010000002">
    <property type="protein sequence ID" value="MFD1201543.1"/>
    <property type="molecule type" value="Genomic_DNA"/>
</dbReference>
<organism evidence="1 2">
    <name type="scientific">Leucobacter albus</name>
    <dbReference type="NCBI Taxonomy" id="272210"/>
    <lineage>
        <taxon>Bacteria</taxon>
        <taxon>Bacillati</taxon>
        <taxon>Actinomycetota</taxon>
        <taxon>Actinomycetes</taxon>
        <taxon>Micrococcales</taxon>
        <taxon>Microbacteriaceae</taxon>
        <taxon>Leucobacter</taxon>
    </lineage>
</organism>
<reference evidence="2" key="1">
    <citation type="journal article" date="2019" name="Int. J. Syst. Evol. Microbiol.">
        <title>The Global Catalogue of Microorganisms (GCM) 10K type strain sequencing project: providing services to taxonomists for standard genome sequencing and annotation.</title>
        <authorList>
            <consortium name="The Broad Institute Genomics Platform"/>
            <consortium name="The Broad Institute Genome Sequencing Center for Infectious Disease"/>
            <person name="Wu L."/>
            <person name="Ma J."/>
        </authorList>
    </citation>
    <scope>NUCLEOTIDE SEQUENCE [LARGE SCALE GENOMIC DNA]</scope>
    <source>
        <strain evidence="2">CCUG 50213</strain>
    </source>
</reference>
<dbReference type="Proteomes" id="UP001597181">
    <property type="component" value="Unassembled WGS sequence"/>
</dbReference>
<name>A0ABW3TQ08_9MICO</name>
<gene>
    <name evidence="1" type="ORF">ACFQ3U_06520</name>
</gene>
<evidence type="ECO:0000313" key="2">
    <source>
        <dbReference type="Proteomes" id="UP001597181"/>
    </source>
</evidence>